<feature type="domain" description="Thioredoxin" evidence="2">
    <location>
        <begin position="143"/>
        <end position="280"/>
    </location>
</feature>
<evidence type="ECO:0000313" key="3">
    <source>
        <dbReference type="EMBL" id="MBM6857876.1"/>
    </source>
</evidence>
<protein>
    <submittedName>
        <fullName evidence="3">TlpA family protein disulfide reductase</fullName>
    </submittedName>
</protein>
<dbReference type="InterPro" id="IPR012336">
    <property type="entry name" value="Thioredoxin-like_fold"/>
</dbReference>
<proteinExistence type="predicted"/>
<reference evidence="3 4" key="1">
    <citation type="journal article" date="2021" name="Sci. Rep.">
        <title>The distribution of antibiotic resistance genes in chicken gut microbiota commensals.</title>
        <authorList>
            <person name="Juricova H."/>
            <person name="Matiasovicova J."/>
            <person name="Kubasova T."/>
            <person name="Cejkova D."/>
            <person name="Rychlik I."/>
        </authorList>
    </citation>
    <scope>NUCLEOTIDE SEQUENCE [LARGE SCALE GENOMIC DNA]</scope>
    <source>
        <strain evidence="3 4">An421</strain>
    </source>
</reference>
<feature type="transmembrane region" description="Helical" evidence="1">
    <location>
        <begin position="110"/>
        <end position="128"/>
    </location>
</feature>
<dbReference type="InterPro" id="IPR050553">
    <property type="entry name" value="Thioredoxin_ResA/DsbE_sf"/>
</dbReference>
<feature type="transmembrane region" description="Helical" evidence="1">
    <location>
        <begin position="57"/>
        <end position="78"/>
    </location>
</feature>
<dbReference type="Gene3D" id="3.40.30.10">
    <property type="entry name" value="Glutaredoxin"/>
    <property type="match status" value="1"/>
</dbReference>
<evidence type="ECO:0000259" key="2">
    <source>
        <dbReference type="PROSITE" id="PS51352"/>
    </source>
</evidence>
<name>A0AA40ZTS3_9BACT</name>
<dbReference type="Pfam" id="PF13905">
    <property type="entry name" value="Thioredoxin_8"/>
    <property type="match status" value="1"/>
</dbReference>
<dbReference type="PANTHER" id="PTHR42852">
    <property type="entry name" value="THIOL:DISULFIDE INTERCHANGE PROTEIN DSBE"/>
    <property type="match status" value="1"/>
</dbReference>
<dbReference type="RefSeq" id="WP_204972083.1">
    <property type="nucleotide sequence ID" value="NZ_JAAZTS010000013.1"/>
</dbReference>
<evidence type="ECO:0000256" key="1">
    <source>
        <dbReference type="SAM" id="Phobius"/>
    </source>
</evidence>
<keyword evidence="1" id="KW-1133">Transmembrane helix</keyword>
<dbReference type="PROSITE" id="PS51352">
    <property type="entry name" value="THIOREDOXIN_2"/>
    <property type="match status" value="1"/>
</dbReference>
<dbReference type="InterPro" id="IPR013766">
    <property type="entry name" value="Thioredoxin_domain"/>
</dbReference>
<dbReference type="CDD" id="cd02966">
    <property type="entry name" value="TlpA_like_family"/>
    <property type="match status" value="1"/>
</dbReference>
<accession>A0AA40ZTS3</accession>
<dbReference type="AlphaFoldDB" id="A0AA40ZTS3"/>
<evidence type="ECO:0000313" key="4">
    <source>
        <dbReference type="Proteomes" id="UP000698924"/>
    </source>
</evidence>
<feature type="transmembrane region" description="Helical" evidence="1">
    <location>
        <begin position="84"/>
        <end position="103"/>
    </location>
</feature>
<keyword evidence="1" id="KW-0812">Transmembrane</keyword>
<feature type="transmembrane region" description="Helical" evidence="1">
    <location>
        <begin position="33"/>
        <end position="50"/>
    </location>
</feature>
<dbReference type="PANTHER" id="PTHR42852:SF13">
    <property type="entry name" value="PROTEIN DIPZ"/>
    <property type="match status" value="1"/>
</dbReference>
<dbReference type="EMBL" id="JACJMO010000013">
    <property type="protein sequence ID" value="MBM6857876.1"/>
    <property type="molecule type" value="Genomic_DNA"/>
</dbReference>
<dbReference type="Proteomes" id="UP000698924">
    <property type="component" value="Unassembled WGS sequence"/>
</dbReference>
<gene>
    <name evidence="3" type="ORF">H6D15_09750</name>
</gene>
<sequence>MLRGKYKLICFFVAAVLLDMAVAVFRMFSISLWLWIVPALYFVLTAWALARVKTIKPLHLFLTILLGLNLMNLCIRIVDFEETLITIWCPVMGSLGALTAYLYVKFGLKVWPVLGMSAFVWIYAASAGQDRWAEYLSFGRYPVKAGISDDAIYSTAQDSIFIKDLEYRYVVLEFWSSSCGVCFKKFPMLQQLHDHYRSRNDVLVASVFVRYRSNEALETGKDIIRKEGYTFPVYAVHRNSSLMSHADIRGFPTVLILDRNKTVIFKGSPDRAVEKMKALE</sequence>
<dbReference type="SUPFAM" id="SSF52833">
    <property type="entry name" value="Thioredoxin-like"/>
    <property type="match status" value="1"/>
</dbReference>
<organism evidence="3 4">
    <name type="scientific">Caecibacteroides pullorum</name>
    <dbReference type="NCBI Taxonomy" id="2725562"/>
    <lineage>
        <taxon>Bacteria</taxon>
        <taxon>Pseudomonadati</taxon>
        <taxon>Bacteroidota</taxon>
        <taxon>Bacteroidia</taxon>
        <taxon>Bacteroidales</taxon>
        <taxon>Bacteroidaceae</taxon>
        <taxon>Caecibacteroides</taxon>
    </lineage>
</organism>
<comment type="caution">
    <text evidence="3">The sequence shown here is derived from an EMBL/GenBank/DDBJ whole genome shotgun (WGS) entry which is preliminary data.</text>
</comment>
<dbReference type="InterPro" id="IPR036249">
    <property type="entry name" value="Thioredoxin-like_sf"/>
</dbReference>
<keyword evidence="4" id="KW-1185">Reference proteome</keyword>
<keyword evidence="1" id="KW-0472">Membrane</keyword>